<dbReference type="PANTHER" id="PTHR30634">
    <property type="entry name" value="OUTER MEMBRANE LOLAB LIPOPROTEIN INSERTION APPARATUS"/>
    <property type="match status" value="1"/>
</dbReference>
<sequence>MSTSGPATTTTAARPSPTVQVLGVRHHGPGSARAVRAALDRLQPDRILVEGPPEADSLVGLAGDPDLVPPVALLVYRNDRPAAAAFWPFAVFSPEWQALTWGARRGVPVTFMDLPAATMLAGDDSEERRSGGPVHTDPIAVLAEVAGYDDPERWWEDVVESRGHRAPADSGTDLDPTQQPGSDPALSSAIDPFSAFEAITEAMTAVRDDQPETDPRTLQREAHMRRSLRSAMKTGAQRIAVICGAWHAPALTGKLPSATSDTALLRGLPTAKVTATWVPWTHSRLALSSGYGAGVDSPGWYRHLFTAGEHGLERWMTRSAGVLRAHDLPTSTAHVIEAVRLARSLAQLRDRAEPGLSEVVDATRAVLCEGNEAAVGFVLRDAVVGEELGRVPDSAPMVPLEADLRATVKSLRLRYDPTPKEVVLDLRQRNDLGKSRLFWRLRILDVPWAVPLAVAGTGTFKEGWTLSWRPELTVRLVVASMWGTTVAAAAAGRLVDRVDSLAACTAAIADCIAADLPDVLDGLLAALDRFAAGSADIAALLAALPELVRAQRYGTVRGTDVTAIAGVAQGVLVRICAGLPSALGGLDDDAARAVLGALDRTHDVVPLLPEGPARDGWYDALQRASGRRDLPPLLGGRIVRMLMDVGTITRAQAADRLHAALSVGSLPVEKAAWVEGFVAGGALLLIHDDELLAVLDRWVRSLADGEFLDVVPLLRRSFGSFAPAERGNLLRAVGSLSGSGRAAAQGDTGDLDLGRAHAVLATARLLLRGAS</sequence>
<organism evidence="2 3">
    <name type="scientific">Nakamurella flavida</name>
    <dbReference type="NCBI Taxonomy" id="363630"/>
    <lineage>
        <taxon>Bacteria</taxon>
        <taxon>Bacillati</taxon>
        <taxon>Actinomycetota</taxon>
        <taxon>Actinomycetes</taxon>
        <taxon>Nakamurellales</taxon>
        <taxon>Nakamurellaceae</taxon>
        <taxon>Nakamurella</taxon>
    </lineage>
</organism>
<reference evidence="2" key="1">
    <citation type="submission" date="2021-01" db="EMBL/GenBank/DDBJ databases">
        <title>KCTC 19127 draft genome.</title>
        <authorList>
            <person name="An D."/>
        </authorList>
    </citation>
    <scope>NUCLEOTIDE SEQUENCE</scope>
    <source>
        <strain evidence="2">KCTC 19127</strain>
    </source>
</reference>
<evidence type="ECO:0000313" key="3">
    <source>
        <dbReference type="Proteomes" id="UP000663801"/>
    </source>
</evidence>
<keyword evidence="3" id="KW-1185">Reference proteome</keyword>
<dbReference type="Proteomes" id="UP000663801">
    <property type="component" value="Unassembled WGS sequence"/>
</dbReference>
<evidence type="ECO:0000313" key="2">
    <source>
        <dbReference type="EMBL" id="MBM9476465.1"/>
    </source>
</evidence>
<feature type="region of interest" description="Disordered" evidence="1">
    <location>
        <begin position="159"/>
        <end position="189"/>
    </location>
</feature>
<accession>A0A938YF01</accession>
<dbReference type="PANTHER" id="PTHR30634:SF14">
    <property type="match status" value="1"/>
</dbReference>
<dbReference type="EMBL" id="JAERWL010000007">
    <property type="protein sequence ID" value="MBM9476465.1"/>
    <property type="molecule type" value="Genomic_DNA"/>
</dbReference>
<protein>
    <submittedName>
        <fullName evidence="2">Uncharacterized protein</fullName>
    </submittedName>
</protein>
<name>A0A938YF01_9ACTN</name>
<gene>
    <name evidence="2" type="ORF">JL107_08435</name>
</gene>
<dbReference type="AlphaFoldDB" id="A0A938YF01"/>
<dbReference type="Pfam" id="PF18934">
    <property type="entry name" value="DUF5682"/>
    <property type="match status" value="1"/>
</dbReference>
<comment type="caution">
    <text evidence="2">The sequence shown here is derived from an EMBL/GenBank/DDBJ whole genome shotgun (WGS) entry which is preliminary data.</text>
</comment>
<dbReference type="InterPro" id="IPR043737">
    <property type="entry name" value="DUF5682"/>
</dbReference>
<evidence type="ECO:0000256" key="1">
    <source>
        <dbReference type="SAM" id="MobiDB-lite"/>
    </source>
</evidence>
<dbReference type="InterPro" id="IPR050458">
    <property type="entry name" value="LolB"/>
</dbReference>
<proteinExistence type="predicted"/>